<feature type="signal peptide" evidence="1">
    <location>
        <begin position="1"/>
        <end position="27"/>
    </location>
</feature>
<dbReference type="Proteomes" id="UP001556617">
    <property type="component" value="Unassembled WGS sequence"/>
</dbReference>
<organism evidence="3 4">
    <name type="scientific">Leuconostoc aquikimchii</name>
    <dbReference type="NCBI Taxonomy" id="3236804"/>
    <lineage>
        <taxon>Bacteria</taxon>
        <taxon>Bacillati</taxon>
        <taxon>Bacillota</taxon>
        <taxon>Bacilli</taxon>
        <taxon>Lactobacillales</taxon>
        <taxon>Lactobacillaceae</taxon>
        <taxon>Leuconostoc</taxon>
    </lineage>
</organism>
<dbReference type="Pfam" id="PF13731">
    <property type="entry name" value="WxL"/>
    <property type="match status" value="1"/>
</dbReference>
<name>A0ABV3S3S4_9LACO</name>
<comment type="caution">
    <text evidence="3">The sequence shown here is derived from an EMBL/GenBank/DDBJ whole genome shotgun (WGS) entry which is preliminary data.</text>
</comment>
<evidence type="ECO:0000313" key="4">
    <source>
        <dbReference type="Proteomes" id="UP001556617"/>
    </source>
</evidence>
<dbReference type="InterPro" id="IPR027994">
    <property type="entry name" value="WxL_dom"/>
</dbReference>
<protein>
    <submittedName>
        <fullName evidence="3">WxL domain-containing protein</fullName>
    </submittedName>
</protein>
<feature type="chain" id="PRO_5045375465" evidence="1">
    <location>
        <begin position="28"/>
        <end position="262"/>
    </location>
</feature>
<proteinExistence type="predicted"/>
<evidence type="ECO:0000256" key="1">
    <source>
        <dbReference type="SAM" id="SignalP"/>
    </source>
</evidence>
<evidence type="ECO:0000259" key="2">
    <source>
        <dbReference type="Pfam" id="PF13731"/>
    </source>
</evidence>
<dbReference type="RefSeq" id="WP_367974470.1">
    <property type="nucleotide sequence ID" value="NZ_JBFPEQ010000001.1"/>
</dbReference>
<feature type="domain" description="WxL" evidence="2">
    <location>
        <begin position="31"/>
        <end position="258"/>
    </location>
</feature>
<evidence type="ECO:0000313" key="3">
    <source>
        <dbReference type="EMBL" id="MEX0380996.1"/>
    </source>
</evidence>
<sequence>MINYKFTALLLGSAAATALVTTSQVSADEISSHSTGTVVFEKNTDGIKVLDPNDNSKEFTPGTSDGTVDVLNNVDNGLYLAYVPNFNFNTHKVNQIRDKVFFANAQAEGRPNFIQVSDLRSKNSSTWDLNASVGSFTNTKDSNDKLDGAALILRNVKDQDVTAGTNSLVAGPSALGDTFSALMNAQNSAANATATETSFNMQADGSSNTLLKGSTGTHLLTAGDQSTSAVSVGLYVPKNTQSEATYSSDITWTLSVNPKSGN</sequence>
<reference evidence="3 4" key="1">
    <citation type="submission" date="2024-07" db="EMBL/GenBank/DDBJ databases">
        <authorList>
            <person name="Yun M."/>
        </authorList>
    </citation>
    <scope>NUCLEOTIDE SEQUENCE [LARGE SCALE GENOMIC DNA]</scope>
    <source>
        <strain evidence="3 4">MS01</strain>
    </source>
</reference>
<keyword evidence="4" id="KW-1185">Reference proteome</keyword>
<accession>A0ABV3S3S4</accession>
<dbReference type="EMBL" id="JBFPER010000001">
    <property type="protein sequence ID" value="MEX0380996.1"/>
    <property type="molecule type" value="Genomic_DNA"/>
</dbReference>
<keyword evidence="1" id="KW-0732">Signal</keyword>
<gene>
    <name evidence="3" type="ORF">AB3K24_06480</name>
</gene>